<organism evidence="1 2">
    <name type="scientific">Paraglomus occultum</name>
    <dbReference type="NCBI Taxonomy" id="144539"/>
    <lineage>
        <taxon>Eukaryota</taxon>
        <taxon>Fungi</taxon>
        <taxon>Fungi incertae sedis</taxon>
        <taxon>Mucoromycota</taxon>
        <taxon>Glomeromycotina</taxon>
        <taxon>Glomeromycetes</taxon>
        <taxon>Paraglomerales</taxon>
        <taxon>Paraglomeraceae</taxon>
        <taxon>Paraglomus</taxon>
    </lineage>
</organism>
<dbReference type="SUPFAM" id="SSF52540">
    <property type="entry name" value="P-loop containing nucleoside triphosphate hydrolases"/>
    <property type="match status" value="1"/>
</dbReference>
<reference evidence="1" key="1">
    <citation type="submission" date="2021-06" db="EMBL/GenBank/DDBJ databases">
        <authorList>
            <person name="Kallberg Y."/>
            <person name="Tangrot J."/>
            <person name="Rosling A."/>
        </authorList>
    </citation>
    <scope>NUCLEOTIDE SEQUENCE</scope>
    <source>
        <strain evidence="1">IA702</strain>
    </source>
</reference>
<dbReference type="AlphaFoldDB" id="A0A9N9DGL9"/>
<keyword evidence="2" id="KW-1185">Reference proteome</keyword>
<gene>
    <name evidence="1" type="ORF">POCULU_LOCUS9242</name>
</gene>
<protein>
    <submittedName>
        <fullName evidence="1">8811_t:CDS:1</fullName>
    </submittedName>
</protein>
<name>A0A9N9DGL9_9GLOM</name>
<dbReference type="OrthoDB" id="2364732at2759"/>
<proteinExistence type="predicted"/>
<accession>A0A9N9DGL9</accession>
<dbReference type="Proteomes" id="UP000789572">
    <property type="component" value="Unassembled WGS sequence"/>
</dbReference>
<evidence type="ECO:0000313" key="1">
    <source>
        <dbReference type="EMBL" id="CAG8637573.1"/>
    </source>
</evidence>
<sequence length="650" mass="75292">MAKVMSEDEFFTEYDMQYPEATLKQARDAYKEYLQKQGEQELRRRDITGFVAVMEAVPQRVVGMHYDMRWSWELYSMRAATVRGHSIRQTYGYTPRLGGLGGTLMDGSERGLGYEGIDLNDEVVCKRKPTLQKLQQALSDKGVILVRAPPMAGKTSLAQLFEHHLLELSEFQSQERRVFRLSLLWMKREAESWDFAERFKWLFGGVSWDEFIEECNSILTVLIVDEVQMIYRPEGEAEALHGGNIFWNTFKSMQQFRRLQIVAFASYGYRGAYDGNAQTGKIMDVSPYRLHQSHIWSLENVRFTEDEFYDYFQRFCKLRLESLKDVDVLSCYVSEVTLLHPGLVAFIMNTIYERFLPQLKEGKEALTFEKIYAYLSSYRFNEFIRNTRAAPRLSDMDSDEIHLVDTVLFRPGGIIVRPEDIPNNGRLIKTSILTPSQSHNMQDNILDFSAPLLRAAYLQDRLGATQRAHIPPKSFQDFIESVFAAMRPETFRMTLSIGCDGRLLERIWQMEFYRSATQILPIDVYISPDVGAVFGTGGYVDFYVNDGRDWAIELLRDGEDLRSHQEKFTENGLYGPILKWAKEYAIIDIRQTKGRPRSPKQNFIYVQCANDFSYVNMTVDGKQWTYIPLCGSGNLYDSMCMNELAKSQEN</sequence>
<dbReference type="InterPro" id="IPR027417">
    <property type="entry name" value="P-loop_NTPase"/>
</dbReference>
<evidence type="ECO:0000313" key="2">
    <source>
        <dbReference type="Proteomes" id="UP000789572"/>
    </source>
</evidence>
<comment type="caution">
    <text evidence="1">The sequence shown here is derived from an EMBL/GenBank/DDBJ whole genome shotgun (WGS) entry which is preliminary data.</text>
</comment>
<dbReference type="EMBL" id="CAJVPJ010003256">
    <property type="protein sequence ID" value="CAG8637573.1"/>
    <property type="molecule type" value="Genomic_DNA"/>
</dbReference>